<protein>
    <submittedName>
        <fullName evidence="2">Uncharacterized protein</fullName>
    </submittedName>
</protein>
<keyword evidence="1" id="KW-0472">Membrane</keyword>
<feature type="transmembrane region" description="Helical" evidence="1">
    <location>
        <begin position="12"/>
        <end position="38"/>
    </location>
</feature>
<keyword evidence="1" id="KW-0812">Transmembrane</keyword>
<dbReference type="EMBL" id="HACA01009019">
    <property type="protein sequence ID" value="CDW26380.1"/>
    <property type="molecule type" value="Transcribed_RNA"/>
</dbReference>
<proteinExistence type="predicted"/>
<keyword evidence="1" id="KW-1133">Transmembrane helix</keyword>
<evidence type="ECO:0000256" key="1">
    <source>
        <dbReference type="SAM" id="Phobius"/>
    </source>
</evidence>
<evidence type="ECO:0000313" key="2">
    <source>
        <dbReference type="EMBL" id="CDW26380.1"/>
    </source>
</evidence>
<name>A0A0K2TKP5_LEPSM</name>
<reference evidence="2" key="1">
    <citation type="submission" date="2014-05" db="EMBL/GenBank/DDBJ databases">
        <authorList>
            <person name="Chronopoulou M."/>
        </authorList>
    </citation>
    <scope>NUCLEOTIDE SEQUENCE</scope>
    <source>
        <tissue evidence="2">Whole organism</tissue>
    </source>
</reference>
<accession>A0A0K2TKP5</accession>
<sequence length="89" mass="10710">MKSLSFSPCECPTLILLLQLLLLIFLDLLLLGGIVIQFDIELRVQGIQFWRRMDFERFSNFQFIFALLLLDQTTRRRRLFHLKYLSFIL</sequence>
<dbReference type="AlphaFoldDB" id="A0A0K2TKP5"/>
<organism evidence="2">
    <name type="scientific">Lepeophtheirus salmonis</name>
    <name type="common">Salmon louse</name>
    <name type="synonym">Caligus salmonis</name>
    <dbReference type="NCBI Taxonomy" id="72036"/>
    <lineage>
        <taxon>Eukaryota</taxon>
        <taxon>Metazoa</taxon>
        <taxon>Ecdysozoa</taxon>
        <taxon>Arthropoda</taxon>
        <taxon>Crustacea</taxon>
        <taxon>Multicrustacea</taxon>
        <taxon>Hexanauplia</taxon>
        <taxon>Copepoda</taxon>
        <taxon>Siphonostomatoida</taxon>
        <taxon>Caligidae</taxon>
        <taxon>Lepeophtheirus</taxon>
    </lineage>
</organism>